<evidence type="ECO:0000313" key="3">
    <source>
        <dbReference type="Proteomes" id="UP000247409"/>
    </source>
</evidence>
<accession>A0A2V3J1Z2</accession>
<reference evidence="2 3" key="1">
    <citation type="journal article" date="2018" name="Mol. Biol. Evol.">
        <title>Analysis of the draft genome of the red seaweed Gracilariopsis chorda provides insights into genome size evolution in Rhodophyta.</title>
        <authorList>
            <person name="Lee J."/>
            <person name="Yang E.C."/>
            <person name="Graf L."/>
            <person name="Yang J.H."/>
            <person name="Qiu H."/>
            <person name="Zel Zion U."/>
            <person name="Chan C.X."/>
            <person name="Stephens T.G."/>
            <person name="Weber A.P.M."/>
            <person name="Boo G.H."/>
            <person name="Boo S.M."/>
            <person name="Kim K.M."/>
            <person name="Shin Y."/>
            <person name="Jung M."/>
            <person name="Lee S.J."/>
            <person name="Yim H.S."/>
            <person name="Lee J.H."/>
            <person name="Bhattacharya D."/>
            <person name="Yoon H.S."/>
        </authorList>
    </citation>
    <scope>NUCLEOTIDE SEQUENCE [LARGE SCALE GENOMIC DNA]</scope>
    <source>
        <strain evidence="2 3">SKKU-2015</strain>
        <tissue evidence="2">Whole body</tissue>
    </source>
</reference>
<keyword evidence="3" id="KW-1185">Reference proteome</keyword>
<feature type="region of interest" description="Disordered" evidence="1">
    <location>
        <begin position="1"/>
        <end position="24"/>
    </location>
</feature>
<comment type="caution">
    <text evidence="2">The sequence shown here is derived from an EMBL/GenBank/DDBJ whole genome shotgun (WGS) entry which is preliminary data.</text>
</comment>
<dbReference type="STRING" id="448386.A0A2V3J1Z2"/>
<gene>
    <name evidence="2" type="ORF">BWQ96_02188</name>
</gene>
<organism evidence="2 3">
    <name type="scientific">Gracilariopsis chorda</name>
    <dbReference type="NCBI Taxonomy" id="448386"/>
    <lineage>
        <taxon>Eukaryota</taxon>
        <taxon>Rhodophyta</taxon>
        <taxon>Florideophyceae</taxon>
        <taxon>Rhodymeniophycidae</taxon>
        <taxon>Gracilariales</taxon>
        <taxon>Gracilariaceae</taxon>
        <taxon>Gracilariopsis</taxon>
    </lineage>
</organism>
<evidence type="ECO:0000313" key="2">
    <source>
        <dbReference type="EMBL" id="PXF47997.1"/>
    </source>
</evidence>
<protein>
    <submittedName>
        <fullName evidence="2">Uncharacterized protein</fullName>
    </submittedName>
</protein>
<dbReference type="OrthoDB" id="2342176at2759"/>
<dbReference type="Proteomes" id="UP000247409">
    <property type="component" value="Unassembled WGS sequence"/>
</dbReference>
<dbReference type="AlphaFoldDB" id="A0A2V3J1Z2"/>
<dbReference type="EMBL" id="NBIV01000017">
    <property type="protein sequence ID" value="PXF47997.1"/>
    <property type="molecule type" value="Genomic_DNA"/>
</dbReference>
<proteinExistence type="predicted"/>
<sequence>MAAAHSIMTEPQSVSPRDCRVGGEAKSGIDNCHGPCDLRAIQGGYANHASPDNPSAVYSRGQRITVKYTRNNHGPGGFIRLTIVPLGSMMDKAVHERNAFHYSCWGANPQQAGPDELQTDHFGYSYVGNDGEEHPYGQGYYVANVSIPKVIPDGDYVLGWVWFGGIGSVPVLGNYPQPPQPSPMGYYADQWSCAYVRIEGGLALESTYYPAFKNDISQYNPEGCLAANDSPGICTVEPCYTPGIFQKPRNFKAGSYPSPLTPNFYASVSPSPIPSPVSGDHKSGSNNTQVVDNYDWNAYSACKCIERGENCDASTAQTAGSGCIAAVKPFEQPKSCVYKCCSICKFFSFWKTCSTDVMKAENCVRR</sequence>
<name>A0A2V3J1Z2_9FLOR</name>
<evidence type="ECO:0000256" key="1">
    <source>
        <dbReference type="SAM" id="MobiDB-lite"/>
    </source>
</evidence>